<dbReference type="InterPro" id="IPR050088">
    <property type="entry name" value="IspD/TarI_cytidylyltransf_bact"/>
</dbReference>
<dbReference type="AlphaFoldDB" id="A0A3P8LYW1"/>
<dbReference type="InterPro" id="IPR018294">
    <property type="entry name" value="ISPD_synthase_CS"/>
</dbReference>
<dbReference type="GO" id="GO:0008299">
    <property type="term" value="P:isoprenoid biosynthetic process"/>
    <property type="evidence" value="ECO:0007669"/>
    <property type="project" value="InterPro"/>
</dbReference>
<dbReference type="GO" id="GO:0050518">
    <property type="term" value="F:2-C-methyl-D-erythritol 4-phosphate cytidylyltransferase activity"/>
    <property type="evidence" value="ECO:0007669"/>
    <property type="project" value="UniProtKB-EC"/>
</dbReference>
<dbReference type="PROSITE" id="PS01295">
    <property type="entry name" value="ISPD"/>
    <property type="match status" value="1"/>
</dbReference>
<proteinExistence type="predicted"/>
<dbReference type="Gene3D" id="3.90.550.10">
    <property type="entry name" value="Spore Coat Polysaccharide Biosynthesis Protein SpsA, Chain A"/>
    <property type="match status" value="1"/>
</dbReference>
<keyword evidence="2 3" id="KW-0548">Nucleotidyltransferase</keyword>
<dbReference type="SUPFAM" id="SSF53448">
    <property type="entry name" value="Nucleotide-diphospho-sugar transferases"/>
    <property type="match status" value="1"/>
</dbReference>
<sequence length="128" mass="13762">MAVVCKRNARNNISQSVTKRFFEHAVAALLANACVQRVVIAVSPGDVRFSQLPLASHPQITVVDGGSERADSVLAGLQALPDAQWVLVHDAARPCLHQDDLTRLLALRETSRVGGILGGTGSRYHEAR</sequence>
<dbReference type="PANTHER" id="PTHR32125">
    <property type="entry name" value="2-C-METHYL-D-ERYTHRITOL 4-PHOSPHATE CYTIDYLYLTRANSFERASE, CHLOROPLASTIC"/>
    <property type="match status" value="1"/>
</dbReference>
<organism evidence="3 4">
    <name type="scientific">Raoultella terrigena</name>
    <name type="common">Klebsiella terrigena</name>
    <dbReference type="NCBI Taxonomy" id="577"/>
    <lineage>
        <taxon>Bacteria</taxon>
        <taxon>Pseudomonadati</taxon>
        <taxon>Pseudomonadota</taxon>
        <taxon>Gammaproteobacteria</taxon>
        <taxon>Enterobacterales</taxon>
        <taxon>Enterobacteriaceae</taxon>
        <taxon>Klebsiella/Raoultella group</taxon>
        <taxon>Raoultella</taxon>
    </lineage>
</organism>
<keyword evidence="1 3" id="KW-0808">Transferase</keyword>
<evidence type="ECO:0000313" key="4">
    <source>
        <dbReference type="Proteomes" id="UP000274346"/>
    </source>
</evidence>
<accession>A0A3P8LYW1</accession>
<dbReference type="Proteomes" id="UP000274346">
    <property type="component" value="Chromosome"/>
</dbReference>
<dbReference type="InterPro" id="IPR029044">
    <property type="entry name" value="Nucleotide-diphossugar_trans"/>
</dbReference>
<protein>
    <submittedName>
        <fullName evidence="3">2-C-methyl-D-erythritol 4-phosphate cytidylyltransferase</fullName>
        <ecNumber evidence="3">2.7.7.60</ecNumber>
    </submittedName>
</protein>
<gene>
    <name evidence="3" type="primary">ispD_1</name>
    <name evidence="3" type="ORF">NCTC13098_01436</name>
</gene>
<evidence type="ECO:0000256" key="2">
    <source>
        <dbReference type="ARBA" id="ARBA00022695"/>
    </source>
</evidence>
<dbReference type="InterPro" id="IPR034683">
    <property type="entry name" value="IspD/TarI"/>
</dbReference>
<dbReference type="KEGG" id="rtg:NCTC13098_01436"/>
<dbReference type="Pfam" id="PF01128">
    <property type="entry name" value="IspD"/>
    <property type="match status" value="1"/>
</dbReference>
<reference evidence="3 4" key="1">
    <citation type="submission" date="2018-12" db="EMBL/GenBank/DDBJ databases">
        <authorList>
            <consortium name="Pathogen Informatics"/>
        </authorList>
    </citation>
    <scope>NUCLEOTIDE SEQUENCE [LARGE SCALE GENOMIC DNA]</scope>
    <source>
        <strain evidence="3 4">NCTC13098</strain>
    </source>
</reference>
<evidence type="ECO:0000256" key="1">
    <source>
        <dbReference type="ARBA" id="ARBA00022679"/>
    </source>
</evidence>
<dbReference type="PANTHER" id="PTHR32125:SF4">
    <property type="entry name" value="2-C-METHYL-D-ERYTHRITOL 4-PHOSPHATE CYTIDYLYLTRANSFERASE, CHLOROPLASTIC"/>
    <property type="match status" value="1"/>
</dbReference>
<name>A0A3P8LYW1_RAOTE</name>
<dbReference type="EMBL" id="LR131271">
    <property type="protein sequence ID" value="VDR25130.1"/>
    <property type="molecule type" value="Genomic_DNA"/>
</dbReference>
<dbReference type="EC" id="2.7.7.60" evidence="3"/>
<evidence type="ECO:0000313" key="3">
    <source>
        <dbReference type="EMBL" id="VDR25130.1"/>
    </source>
</evidence>